<keyword evidence="2" id="KW-1185">Reference proteome</keyword>
<protein>
    <submittedName>
        <fullName evidence="1">Uncharacterized protein</fullName>
    </submittedName>
</protein>
<proteinExistence type="predicted"/>
<name>A0ABS9LGM8_9BRAD</name>
<accession>A0ABS9LGM8</accession>
<dbReference type="RefSeq" id="WP_237869150.1">
    <property type="nucleotide sequence ID" value="NZ_JAKLUA010000001.1"/>
</dbReference>
<reference evidence="1" key="1">
    <citation type="submission" date="2022-01" db="EMBL/GenBank/DDBJ databases">
        <title>Genome sequnece data of strain Bradyrhizobium sp. nov.</title>
        <authorList>
            <person name="Zhang J."/>
        </authorList>
    </citation>
    <scope>NUCLEOTIDE SEQUENCE</scope>
    <source>
        <strain evidence="1">WYCCWR 12774</strain>
    </source>
</reference>
<comment type="caution">
    <text evidence="1">The sequence shown here is derived from an EMBL/GenBank/DDBJ whole genome shotgun (WGS) entry which is preliminary data.</text>
</comment>
<dbReference type="EMBL" id="JAKLUA010000001">
    <property type="protein sequence ID" value="MCG2665944.1"/>
    <property type="molecule type" value="Genomic_DNA"/>
</dbReference>
<sequence length="150" mass="16730">MEITVRGWSRDMGETKIANHFLPGVEYREDGTAYRDKPVMYNSGCGITVAWYQPLKLTGNYRMEVGLTRNDVMRLFKATFGSELQQSLVENHGLTFSPELVKAMLKTVKLTDLTLGDLVGMNAAAPAEKPAMADKLLEAGLNVSSFRRRL</sequence>
<evidence type="ECO:0000313" key="1">
    <source>
        <dbReference type="EMBL" id="MCG2665944.1"/>
    </source>
</evidence>
<dbReference type="Proteomes" id="UP001139012">
    <property type="component" value="Unassembled WGS sequence"/>
</dbReference>
<evidence type="ECO:0000313" key="2">
    <source>
        <dbReference type="Proteomes" id="UP001139012"/>
    </source>
</evidence>
<gene>
    <name evidence="1" type="ORF">L6637_03225</name>
</gene>
<organism evidence="1 2">
    <name type="scientific">Bradyrhizobium zhengyangense</name>
    <dbReference type="NCBI Taxonomy" id="2911009"/>
    <lineage>
        <taxon>Bacteria</taxon>
        <taxon>Pseudomonadati</taxon>
        <taxon>Pseudomonadota</taxon>
        <taxon>Alphaproteobacteria</taxon>
        <taxon>Hyphomicrobiales</taxon>
        <taxon>Nitrobacteraceae</taxon>
        <taxon>Bradyrhizobium</taxon>
    </lineage>
</organism>